<feature type="domain" description="FAD-binding FR-type" evidence="7">
    <location>
        <begin position="9"/>
        <end position="126"/>
    </location>
</feature>
<dbReference type="OrthoDB" id="9792185at2"/>
<dbReference type="Proteomes" id="UP000326881">
    <property type="component" value="Plasmid unnamed"/>
</dbReference>
<evidence type="ECO:0000259" key="7">
    <source>
        <dbReference type="PROSITE" id="PS51384"/>
    </source>
</evidence>
<evidence type="ECO:0000256" key="2">
    <source>
        <dbReference type="ARBA" id="ARBA00022714"/>
    </source>
</evidence>
<name>A0A5Q0CDV1_9HYPH</name>
<keyword evidence="8" id="KW-0614">Plasmid</keyword>
<organism evidence="8 9">
    <name type="scientific">Rhizobium grahamii</name>
    <dbReference type="NCBI Taxonomy" id="1120045"/>
    <lineage>
        <taxon>Bacteria</taxon>
        <taxon>Pseudomonadati</taxon>
        <taxon>Pseudomonadota</taxon>
        <taxon>Alphaproteobacteria</taxon>
        <taxon>Hyphomicrobiales</taxon>
        <taxon>Rhizobiaceae</taxon>
        <taxon>Rhizobium/Agrobacterium group</taxon>
        <taxon>Rhizobium</taxon>
    </lineage>
</organism>
<evidence type="ECO:0000256" key="4">
    <source>
        <dbReference type="ARBA" id="ARBA00023004"/>
    </source>
</evidence>
<protein>
    <recommendedName>
        <fullName evidence="7">FAD-binding FR-type domain-containing protein</fullName>
    </recommendedName>
</protein>
<comment type="cofactor">
    <cofactor evidence="6">
        <name>[2Fe-2S] cluster</name>
        <dbReference type="ChEBI" id="CHEBI:190135"/>
    </cofactor>
</comment>
<dbReference type="InterPro" id="IPR039261">
    <property type="entry name" value="FNR_nucleotide-bd"/>
</dbReference>
<dbReference type="InterPro" id="IPR008333">
    <property type="entry name" value="Cbr1-like_FAD-bd_dom"/>
</dbReference>
<dbReference type="PROSITE" id="PS51384">
    <property type="entry name" value="FAD_FR"/>
    <property type="match status" value="1"/>
</dbReference>
<dbReference type="InterPro" id="IPR050415">
    <property type="entry name" value="MRET"/>
</dbReference>
<dbReference type="GO" id="GO:0046872">
    <property type="term" value="F:metal ion binding"/>
    <property type="evidence" value="ECO:0007669"/>
    <property type="project" value="UniProtKB-KW"/>
</dbReference>
<sequence length="209" mass="23149">MRSRSGPSRGFKDMKVIHTQRVADEVTAVWLQALDGGNLPDYFPGQHITVQTNDPVSGEQLIRCYSLVGSAVEEGRKTYQIAVRFVPRPHDRPDLPDGRMSTVMNRHLAVDHKIQVQAPSGHFVIPAESTRPIVLVAGGIGITPMISHLETIATLQEQPRVHLVYANRSRETEAFADRLNQLQARMPSLTITRLWGAGEGELPYGVRVG</sequence>
<proteinExistence type="predicted"/>
<dbReference type="EMBL" id="CP043499">
    <property type="protein sequence ID" value="QFY63533.1"/>
    <property type="molecule type" value="Genomic_DNA"/>
</dbReference>
<evidence type="ECO:0000256" key="6">
    <source>
        <dbReference type="ARBA" id="ARBA00034078"/>
    </source>
</evidence>
<dbReference type="PRINTS" id="PR00371">
    <property type="entry name" value="FPNCR"/>
</dbReference>
<geneLocation type="plasmid" evidence="8 9">
    <name>unnamed</name>
</geneLocation>
<dbReference type="GO" id="GO:0051537">
    <property type="term" value="F:2 iron, 2 sulfur cluster binding"/>
    <property type="evidence" value="ECO:0007669"/>
    <property type="project" value="UniProtKB-KW"/>
</dbReference>
<dbReference type="InterPro" id="IPR001709">
    <property type="entry name" value="Flavoprot_Pyr_Nucl_cyt_Rdtase"/>
</dbReference>
<dbReference type="PANTHER" id="PTHR47354">
    <property type="entry name" value="NADH OXIDOREDUCTASE HCR"/>
    <property type="match status" value="1"/>
</dbReference>
<dbReference type="PANTHER" id="PTHR47354:SF1">
    <property type="entry name" value="CARNITINE MONOOXYGENASE REDUCTASE SUBUNIT"/>
    <property type="match status" value="1"/>
</dbReference>
<dbReference type="RefSeq" id="WP_153273494.1">
    <property type="nucleotide sequence ID" value="NZ_CP043499.1"/>
</dbReference>
<dbReference type="GO" id="GO:0016491">
    <property type="term" value="F:oxidoreductase activity"/>
    <property type="evidence" value="ECO:0007669"/>
    <property type="project" value="InterPro"/>
</dbReference>
<accession>A0A5Q0CDV1</accession>
<keyword evidence="4" id="KW-0408">Iron</keyword>
<dbReference type="Pfam" id="PF00970">
    <property type="entry name" value="FAD_binding_6"/>
    <property type="match status" value="1"/>
</dbReference>
<keyword evidence="1" id="KW-0285">Flavoprotein</keyword>
<evidence type="ECO:0000313" key="8">
    <source>
        <dbReference type="EMBL" id="QFY63533.1"/>
    </source>
</evidence>
<dbReference type="KEGG" id="rgr:FZ934_25150"/>
<gene>
    <name evidence="8" type="ORF">FZ934_25150</name>
</gene>
<reference evidence="8 9" key="1">
    <citation type="submission" date="2019-08" db="EMBL/GenBank/DDBJ databases">
        <title>Prosopis cineraria nodule microbiome.</title>
        <authorList>
            <person name="Ali R."/>
            <person name="Chaluvadi S.R."/>
            <person name="Wang X."/>
        </authorList>
    </citation>
    <scope>NUCLEOTIDE SEQUENCE [LARGE SCALE GENOMIC DNA]</scope>
    <source>
        <strain evidence="8 9">BG7</strain>
        <plasmid evidence="8 9">unnamed</plasmid>
    </source>
</reference>
<evidence type="ECO:0000256" key="3">
    <source>
        <dbReference type="ARBA" id="ARBA00022723"/>
    </source>
</evidence>
<keyword evidence="2" id="KW-0001">2Fe-2S</keyword>
<dbReference type="SUPFAM" id="SSF52343">
    <property type="entry name" value="Ferredoxin reductase-like, C-terminal NADP-linked domain"/>
    <property type="match status" value="1"/>
</dbReference>
<dbReference type="Gene3D" id="3.40.50.80">
    <property type="entry name" value="Nucleotide-binding domain of ferredoxin-NADP reductase (FNR) module"/>
    <property type="match status" value="1"/>
</dbReference>
<dbReference type="AlphaFoldDB" id="A0A5Q0CDV1"/>
<dbReference type="InterPro" id="IPR017927">
    <property type="entry name" value="FAD-bd_FR_type"/>
</dbReference>
<evidence type="ECO:0000256" key="1">
    <source>
        <dbReference type="ARBA" id="ARBA00022630"/>
    </source>
</evidence>
<evidence type="ECO:0000313" key="9">
    <source>
        <dbReference type="Proteomes" id="UP000326881"/>
    </source>
</evidence>
<dbReference type="InterPro" id="IPR017938">
    <property type="entry name" value="Riboflavin_synthase-like_b-brl"/>
</dbReference>
<keyword evidence="3" id="KW-0479">Metal-binding</keyword>
<dbReference type="SUPFAM" id="SSF63380">
    <property type="entry name" value="Riboflavin synthase domain-like"/>
    <property type="match status" value="1"/>
</dbReference>
<dbReference type="InterPro" id="IPR001433">
    <property type="entry name" value="OxRdtase_FAD/NAD-bd"/>
</dbReference>
<dbReference type="Pfam" id="PF00175">
    <property type="entry name" value="NAD_binding_1"/>
    <property type="match status" value="1"/>
</dbReference>
<dbReference type="Gene3D" id="2.40.30.10">
    <property type="entry name" value="Translation factors"/>
    <property type="match status" value="1"/>
</dbReference>
<keyword evidence="5" id="KW-0411">Iron-sulfur</keyword>
<keyword evidence="9" id="KW-1185">Reference proteome</keyword>
<evidence type="ECO:0000256" key="5">
    <source>
        <dbReference type="ARBA" id="ARBA00023014"/>
    </source>
</evidence>